<dbReference type="NCBIfam" id="NF008277">
    <property type="entry name" value="PRK11055.1"/>
    <property type="match status" value="1"/>
</dbReference>
<comment type="subcellular location">
    <subcellularLocation>
        <location evidence="3">Cytoplasm</location>
    </subcellularLocation>
</comment>
<comment type="catalytic activity">
    <reaction evidence="2">
        <text>alpha-D-galactose = beta-D-galactose</text>
        <dbReference type="Rhea" id="RHEA:28675"/>
        <dbReference type="ChEBI" id="CHEBI:27667"/>
        <dbReference type="ChEBI" id="CHEBI:28061"/>
        <dbReference type="EC" id="5.1.3.3"/>
    </reaction>
    <physiologicalReaction direction="right-to-left" evidence="2">
        <dbReference type="Rhea" id="RHEA:28677"/>
    </physiologicalReaction>
</comment>
<evidence type="ECO:0000313" key="18">
    <source>
        <dbReference type="Proteomes" id="UP001168821"/>
    </source>
</evidence>
<evidence type="ECO:0000256" key="15">
    <source>
        <dbReference type="PIRSR" id="PIRSR005096-2"/>
    </source>
</evidence>
<comment type="similarity">
    <text evidence="6 13">Belongs to the aldose epimerase family.</text>
</comment>
<keyword evidence="9" id="KW-0597">Phosphoprotein</keyword>
<protein>
    <recommendedName>
        <fullName evidence="13">Aldose 1-epimerase</fullName>
        <ecNumber evidence="13">5.1.3.3</ecNumber>
    </recommendedName>
</protein>
<dbReference type="EMBL" id="JALNTZ010000010">
    <property type="protein sequence ID" value="KAJ3640246.1"/>
    <property type="molecule type" value="Genomic_DNA"/>
</dbReference>
<dbReference type="InterPro" id="IPR008183">
    <property type="entry name" value="Aldose_1/G6P_1-epimerase"/>
</dbReference>
<dbReference type="Pfam" id="PF01263">
    <property type="entry name" value="Aldose_epim"/>
    <property type="match status" value="1"/>
</dbReference>
<evidence type="ECO:0000256" key="4">
    <source>
        <dbReference type="ARBA" id="ARBA00004947"/>
    </source>
</evidence>
<keyword evidence="18" id="KW-1185">Reference proteome</keyword>
<evidence type="ECO:0000313" key="17">
    <source>
        <dbReference type="EMBL" id="KAJ3640246.1"/>
    </source>
</evidence>
<evidence type="ECO:0000256" key="5">
    <source>
        <dbReference type="ARBA" id="ARBA00005028"/>
    </source>
</evidence>
<dbReference type="InterPro" id="IPR015443">
    <property type="entry name" value="Aldose_1-epimerase"/>
</dbReference>
<dbReference type="FunFam" id="2.70.98.10:FF:000003">
    <property type="entry name" value="Aldose 1-epimerase"/>
    <property type="match status" value="1"/>
</dbReference>
<dbReference type="CDD" id="cd09019">
    <property type="entry name" value="galactose_mutarotase_like"/>
    <property type="match status" value="1"/>
</dbReference>
<organism evidence="17 18">
    <name type="scientific">Zophobas morio</name>
    <dbReference type="NCBI Taxonomy" id="2755281"/>
    <lineage>
        <taxon>Eukaryota</taxon>
        <taxon>Metazoa</taxon>
        <taxon>Ecdysozoa</taxon>
        <taxon>Arthropoda</taxon>
        <taxon>Hexapoda</taxon>
        <taxon>Insecta</taxon>
        <taxon>Pterygota</taxon>
        <taxon>Neoptera</taxon>
        <taxon>Endopterygota</taxon>
        <taxon>Coleoptera</taxon>
        <taxon>Polyphaga</taxon>
        <taxon>Cucujiformia</taxon>
        <taxon>Tenebrionidae</taxon>
        <taxon>Zophobas</taxon>
    </lineage>
</organism>
<dbReference type="GO" id="GO:0030246">
    <property type="term" value="F:carbohydrate binding"/>
    <property type="evidence" value="ECO:0007669"/>
    <property type="project" value="InterPro"/>
</dbReference>
<evidence type="ECO:0000256" key="6">
    <source>
        <dbReference type="ARBA" id="ARBA00006206"/>
    </source>
</evidence>
<sequence>MVKLTEDQFDLYTYKNTGKTISVRSFTWENENKISVQVITYGATVTSIKVPDKAGVVKEIATGFKDLAGYQNSENPYFGATVGRVANRIGDGQFKLFDEIIQVSKNLGKHQLHGGFVGFDKVVWEYFVDGNKVIMSYHSSDMEEGYPGDLVVHTIFELTDNNEFRVEFKATTTKPTYVNLTNHSYFNLAGHNTGASELYKHVVCINADQITAVDKDSIPTGTLLPVADTVFDLQIPKVLGNLINKVPHTGGFDQNFCITKGPEQETTFVARVYHPESGRVLEVYSNQPGVQFYTSNFFPENPATYKGDKSKLKTLTGKDGNYYKHGAFCLETQNWPDAPNHENFPKSILRPGETYYHYVAYKFSVKN</sequence>
<dbReference type="Gene3D" id="2.70.98.10">
    <property type="match status" value="1"/>
</dbReference>
<feature type="binding site" evidence="16">
    <location>
        <begin position="87"/>
        <end position="88"/>
    </location>
    <ligand>
        <name>beta-D-galactose</name>
        <dbReference type="ChEBI" id="CHEBI:27667"/>
    </ligand>
</feature>
<evidence type="ECO:0000256" key="12">
    <source>
        <dbReference type="ARBA" id="ARBA00045743"/>
    </source>
</evidence>
<dbReference type="PROSITE" id="PS00545">
    <property type="entry name" value="ALDOSE_1_EPIMERASE"/>
    <property type="match status" value="1"/>
</dbReference>
<dbReference type="InterPro" id="IPR047215">
    <property type="entry name" value="Galactose_mutarotase-like"/>
</dbReference>
<dbReference type="PANTHER" id="PTHR10091">
    <property type="entry name" value="ALDOSE-1-EPIMERASE"/>
    <property type="match status" value="1"/>
</dbReference>
<comment type="subunit">
    <text evidence="7">Monomer.</text>
</comment>
<evidence type="ECO:0000256" key="9">
    <source>
        <dbReference type="ARBA" id="ARBA00022553"/>
    </source>
</evidence>
<dbReference type="EC" id="5.1.3.3" evidence="13"/>
<keyword evidence="10 13" id="KW-0413">Isomerase</keyword>
<feature type="active site" description="Proton donor" evidence="14">
    <location>
        <position position="183"/>
    </location>
</feature>
<reference evidence="17" key="1">
    <citation type="journal article" date="2023" name="G3 (Bethesda)">
        <title>Whole genome assemblies of Zophobas morio and Tenebrio molitor.</title>
        <authorList>
            <person name="Kaur S."/>
            <person name="Stinson S.A."/>
            <person name="diCenzo G.C."/>
        </authorList>
    </citation>
    <scope>NUCLEOTIDE SEQUENCE</scope>
    <source>
        <strain evidence="17">QUZm001</strain>
    </source>
</reference>
<dbReference type="InterPro" id="IPR018052">
    <property type="entry name" value="Ald1_epimerase_CS"/>
</dbReference>
<evidence type="ECO:0000256" key="14">
    <source>
        <dbReference type="PIRSR" id="PIRSR005096-1"/>
    </source>
</evidence>
<keyword evidence="8" id="KW-0963">Cytoplasm</keyword>
<comment type="pathway">
    <text evidence="5 13">Carbohydrate metabolism; hexose metabolism.</text>
</comment>
<evidence type="ECO:0000256" key="1">
    <source>
        <dbReference type="ARBA" id="ARBA00001614"/>
    </source>
</evidence>
<evidence type="ECO:0000256" key="8">
    <source>
        <dbReference type="ARBA" id="ARBA00022490"/>
    </source>
</evidence>
<evidence type="ECO:0000256" key="16">
    <source>
        <dbReference type="PIRSR" id="PIRSR005096-3"/>
    </source>
</evidence>
<comment type="pathway">
    <text evidence="4">Carbohydrate metabolism; galactose metabolism.</text>
</comment>
<comment type="catalytic activity">
    <reaction evidence="1 13">
        <text>alpha-D-glucose = beta-D-glucose</text>
        <dbReference type="Rhea" id="RHEA:10264"/>
        <dbReference type="ChEBI" id="CHEBI:15903"/>
        <dbReference type="ChEBI" id="CHEBI:17925"/>
        <dbReference type="EC" id="5.1.3.3"/>
    </reaction>
</comment>
<feature type="binding site" evidence="15">
    <location>
        <position position="253"/>
    </location>
    <ligand>
        <name>beta-D-galactose</name>
        <dbReference type="ChEBI" id="CHEBI:27667"/>
    </ligand>
</feature>
<evidence type="ECO:0000256" key="7">
    <source>
        <dbReference type="ARBA" id="ARBA00011245"/>
    </source>
</evidence>
<dbReference type="InterPro" id="IPR014718">
    <property type="entry name" value="GH-type_carb-bd"/>
</dbReference>
<name>A0AA38HMI9_9CUCU</name>
<dbReference type="GO" id="GO:0004034">
    <property type="term" value="F:aldose 1-epimerase activity"/>
    <property type="evidence" value="ECO:0007669"/>
    <property type="project" value="UniProtKB-EC"/>
</dbReference>
<dbReference type="AlphaFoldDB" id="A0AA38HMI9"/>
<comment type="caution">
    <text evidence="17">The sequence shown here is derived from an EMBL/GenBank/DDBJ whole genome shotgun (WGS) entry which is preliminary data.</text>
</comment>
<evidence type="ECO:0000256" key="2">
    <source>
        <dbReference type="ARBA" id="ARBA00001712"/>
    </source>
</evidence>
<evidence type="ECO:0000256" key="13">
    <source>
        <dbReference type="PIRNR" id="PIRNR005096"/>
    </source>
</evidence>
<feature type="binding site" evidence="16">
    <location>
        <begin position="183"/>
        <end position="185"/>
    </location>
    <ligand>
        <name>beta-D-galactose</name>
        <dbReference type="ChEBI" id="CHEBI:27667"/>
    </ligand>
</feature>
<dbReference type="InterPro" id="IPR011013">
    <property type="entry name" value="Gal_mutarotase_sf_dom"/>
</dbReference>
<proteinExistence type="inferred from homology"/>
<gene>
    <name evidence="17" type="ORF">Zmor_003555</name>
</gene>
<evidence type="ECO:0000256" key="10">
    <source>
        <dbReference type="ARBA" id="ARBA00023235"/>
    </source>
</evidence>
<evidence type="ECO:0000256" key="3">
    <source>
        <dbReference type="ARBA" id="ARBA00004496"/>
    </source>
</evidence>
<evidence type="ECO:0000256" key="11">
    <source>
        <dbReference type="ARBA" id="ARBA00023277"/>
    </source>
</evidence>
<comment type="function">
    <text evidence="12">Mutarotase that catalyzes the interconversion of beta-D-galactose and alpha-D-galactose during galactose metabolism. Beta-D-galactose is metabolized in the liver into glucose 1-phosphate, the primary metabolic fuel, by the action of four enzymes that constitute the Leloir pathway: GALM, GALK1 (galactokinase), GALT (galactose-1-phosphate uridylyltransferase) and GALE (UDP-galactose-4'-epimerase). Involved in the maintenance of the equilibrium between the beta- and alpha-anomers of galactose, therefore ensuring a sufficient supply of the alpha-anomer for GALK1. Also active on D-glucose although shows a preference for galactose over glucose.</text>
</comment>
<feature type="active site" description="Proton acceptor" evidence="14">
    <location>
        <position position="331"/>
    </location>
</feature>
<dbReference type="GO" id="GO:0033499">
    <property type="term" value="P:galactose catabolic process via UDP-galactose, Leloir pathway"/>
    <property type="evidence" value="ECO:0007669"/>
    <property type="project" value="TreeGrafter"/>
</dbReference>
<dbReference type="GO" id="GO:0005737">
    <property type="term" value="C:cytoplasm"/>
    <property type="evidence" value="ECO:0007669"/>
    <property type="project" value="UniProtKB-SubCell"/>
</dbReference>
<accession>A0AA38HMI9</accession>
<keyword evidence="11 13" id="KW-0119">Carbohydrate metabolism</keyword>
<dbReference type="PANTHER" id="PTHR10091:SF0">
    <property type="entry name" value="GALACTOSE MUTAROTASE"/>
    <property type="match status" value="1"/>
</dbReference>
<dbReference type="PIRSF" id="PIRSF005096">
    <property type="entry name" value="GALM"/>
    <property type="match status" value="1"/>
</dbReference>
<dbReference type="Proteomes" id="UP001168821">
    <property type="component" value="Unassembled WGS sequence"/>
</dbReference>
<dbReference type="GO" id="GO:0006006">
    <property type="term" value="P:glucose metabolic process"/>
    <property type="evidence" value="ECO:0007669"/>
    <property type="project" value="TreeGrafter"/>
</dbReference>
<dbReference type="SUPFAM" id="SSF74650">
    <property type="entry name" value="Galactose mutarotase-like"/>
    <property type="match status" value="1"/>
</dbReference>